<dbReference type="EMBL" id="GG662490">
    <property type="protein sequence ID" value="EWS72183.1"/>
    <property type="molecule type" value="Genomic_DNA"/>
</dbReference>
<gene>
    <name evidence="2" type="ORF">TTHERM_000691261</name>
</gene>
<reference evidence="3" key="1">
    <citation type="journal article" date="2006" name="PLoS Biol.">
        <title>Macronuclear genome sequence of the ciliate Tetrahymena thermophila, a model eukaryote.</title>
        <authorList>
            <person name="Eisen J.A."/>
            <person name="Coyne R.S."/>
            <person name="Wu M."/>
            <person name="Wu D."/>
            <person name="Thiagarajan M."/>
            <person name="Wortman J.R."/>
            <person name="Badger J.H."/>
            <person name="Ren Q."/>
            <person name="Amedeo P."/>
            <person name="Jones K.M."/>
            <person name="Tallon L.J."/>
            <person name="Delcher A.L."/>
            <person name="Salzberg S.L."/>
            <person name="Silva J.C."/>
            <person name="Haas B.J."/>
            <person name="Majoros W.H."/>
            <person name="Farzad M."/>
            <person name="Carlton J.M."/>
            <person name="Smith R.K. Jr."/>
            <person name="Garg J."/>
            <person name="Pearlman R.E."/>
            <person name="Karrer K.M."/>
            <person name="Sun L."/>
            <person name="Manning G."/>
            <person name="Elde N.C."/>
            <person name="Turkewitz A.P."/>
            <person name="Asai D.J."/>
            <person name="Wilkes D.E."/>
            <person name="Wang Y."/>
            <person name="Cai H."/>
            <person name="Collins K."/>
            <person name="Stewart B.A."/>
            <person name="Lee S.R."/>
            <person name="Wilamowska K."/>
            <person name="Weinberg Z."/>
            <person name="Ruzzo W.L."/>
            <person name="Wloga D."/>
            <person name="Gaertig J."/>
            <person name="Frankel J."/>
            <person name="Tsao C.-C."/>
            <person name="Gorovsky M.A."/>
            <person name="Keeling P.J."/>
            <person name="Waller R.F."/>
            <person name="Patron N.J."/>
            <person name="Cherry J.M."/>
            <person name="Stover N.A."/>
            <person name="Krieger C.J."/>
            <person name="del Toro C."/>
            <person name="Ryder H.F."/>
            <person name="Williamson S.C."/>
            <person name="Barbeau R.A."/>
            <person name="Hamilton E.P."/>
            <person name="Orias E."/>
        </authorList>
    </citation>
    <scope>NUCLEOTIDE SEQUENCE [LARGE SCALE GENOMIC DNA]</scope>
    <source>
        <strain evidence="3">SB210</strain>
    </source>
</reference>
<evidence type="ECO:0000256" key="1">
    <source>
        <dbReference type="SAM" id="MobiDB-lite"/>
    </source>
</evidence>
<feature type="compositionally biased region" description="Polar residues" evidence="1">
    <location>
        <begin position="178"/>
        <end position="189"/>
    </location>
</feature>
<name>W7X712_TETTS</name>
<proteinExistence type="predicted"/>
<sequence length="322" mass="38039">MDIDQEVQLEDKSNILCGGIQRQKIFQHLHDEFSKSPSQQDLSSFFQKKKYEEDELFESSNQIDQTKSLSLNQSHGSQKIQKKSIAYNEDQSLKAKNEESQQISFYSQQINPYENIQNLNVNSKLSEVLVKIDENDKESMGSQKQSLNYFQSQNKMQTLYRQSSIAEKERLKNLNVNTSFNENSTNNQRKSLKESMKQRRIQPKQGGYRETYFGKKFNTISDDNQWKIFAKMRKVKQYCKILLEKRFYSNYKNLNQLHLSAINDKSYITETKSKQYIEKFEKIPVIQPNSLIEQIWDIILFITLVQQYIVTTVTSSQKENQF</sequence>
<organism evidence="2 3">
    <name type="scientific">Tetrahymena thermophila (strain SB210)</name>
    <dbReference type="NCBI Taxonomy" id="312017"/>
    <lineage>
        <taxon>Eukaryota</taxon>
        <taxon>Sar</taxon>
        <taxon>Alveolata</taxon>
        <taxon>Ciliophora</taxon>
        <taxon>Intramacronucleata</taxon>
        <taxon>Oligohymenophorea</taxon>
        <taxon>Hymenostomatida</taxon>
        <taxon>Tetrahymenina</taxon>
        <taxon>Tetrahymenidae</taxon>
        <taxon>Tetrahymena</taxon>
    </lineage>
</organism>
<keyword evidence="3" id="KW-1185">Reference proteome</keyword>
<protein>
    <submittedName>
        <fullName evidence="2">Uncharacterized protein</fullName>
    </submittedName>
</protein>
<accession>W7X712</accession>
<dbReference type="GeneID" id="24440226"/>
<evidence type="ECO:0000313" key="2">
    <source>
        <dbReference type="EMBL" id="EWS72183.1"/>
    </source>
</evidence>
<dbReference type="KEGG" id="tet:TTHERM_000691261"/>
<evidence type="ECO:0000313" key="3">
    <source>
        <dbReference type="Proteomes" id="UP000009168"/>
    </source>
</evidence>
<dbReference type="RefSeq" id="XP_012655276.1">
    <property type="nucleotide sequence ID" value="XM_012799822.1"/>
</dbReference>
<dbReference type="Proteomes" id="UP000009168">
    <property type="component" value="Unassembled WGS sequence"/>
</dbReference>
<dbReference type="AlphaFoldDB" id="W7X712"/>
<feature type="region of interest" description="Disordered" evidence="1">
    <location>
        <begin position="178"/>
        <end position="204"/>
    </location>
</feature>
<dbReference type="InParanoid" id="W7X712"/>